<evidence type="ECO:0008006" key="5">
    <source>
        <dbReference type="Google" id="ProtNLM"/>
    </source>
</evidence>
<evidence type="ECO:0000313" key="4">
    <source>
        <dbReference type="Proteomes" id="UP000485880"/>
    </source>
</evidence>
<accession>A0A8B6MA24</accession>
<evidence type="ECO:0000256" key="1">
    <source>
        <dbReference type="SAM" id="MobiDB-lite"/>
    </source>
</evidence>
<proteinExistence type="predicted"/>
<dbReference type="RefSeq" id="WP_174513471.1">
    <property type="nucleotide sequence ID" value="NZ_CABFMQ020000109.1"/>
</dbReference>
<feature type="region of interest" description="Disordered" evidence="1">
    <location>
        <begin position="100"/>
        <end position="128"/>
    </location>
</feature>
<keyword evidence="2" id="KW-0732">Signal</keyword>
<evidence type="ECO:0000313" key="3">
    <source>
        <dbReference type="EMBL" id="VTZ51732.1"/>
    </source>
</evidence>
<gene>
    <name evidence="3" type="ORF">MPC4_50040</name>
</gene>
<protein>
    <recommendedName>
        <fullName evidence="5">DUF2946 domain-containing protein</fullName>
    </recommendedName>
</protein>
<feature type="signal peptide" evidence="2">
    <location>
        <begin position="1"/>
        <end position="21"/>
    </location>
</feature>
<reference evidence="3 4" key="1">
    <citation type="submission" date="2019-05" db="EMBL/GenBank/DDBJ databases">
        <authorList>
            <person name="Farhan Ul Haque M."/>
        </authorList>
    </citation>
    <scope>NUCLEOTIDE SEQUENCE [LARGE SCALE GENOMIC DNA]</scope>
    <source>
        <strain evidence="3">2</strain>
    </source>
</reference>
<dbReference type="Proteomes" id="UP000485880">
    <property type="component" value="Unassembled WGS sequence"/>
</dbReference>
<feature type="chain" id="PRO_5032901520" description="DUF2946 domain-containing protein" evidence="2">
    <location>
        <begin position="22"/>
        <end position="128"/>
    </location>
</feature>
<name>A0A8B6MA24_METTU</name>
<comment type="caution">
    <text evidence="3">The sequence shown here is derived from an EMBL/GenBank/DDBJ whole genome shotgun (WGS) entry which is preliminary data.</text>
</comment>
<organism evidence="3 4">
    <name type="scientific">Methylocella tundrae</name>
    <dbReference type="NCBI Taxonomy" id="227605"/>
    <lineage>
        <taxon>Bacteria</taxon>
        <taxon>Pseudomonadati</taxon>
        <taxon>Pseudomonadota</taxon>
        <taxon>Alphaproteobacteria</taxon>
        <taxon>Hyphomicrobiales</taxon>
        <taxon>Beijerinckiaceae</taxon>
        <taxon>Methylocella</taxon>
    </lineage>
</organism>
<dbReference type="EMBL" id="CABFMQ020000109">
    <property type="protein sequence ID" value="VTZ51732.1"/>
    <property type="molecule type" value="Genomic_DNA"/>
</dbReference>
<dbReference type="AlphaFoldDB" id="A0A8B6MA24"/>
<sequence>MTAMRSQWSFWVALAAAYLLAAQSFLGAQALASGRTGPEAIICGAQAQGAPKGPRDPLNHGAPPHCCLAGCCMFAQGGALTPASPSLIARQPIEVIASGGAGEESFVPPQRRNPHSPRAPPLNGSRFV</sequence>
<evidence type="ECO:0000256" key="2">
    <source>
        <dbReference type="SAM" id="SignalP"/>
    </source>
</evidence>
<keyword evidence="4" id="KW-1185">Reference proteome</keyword>